<reference evidence="2 3" key="1">
    <citation type="submission" date="2019-06" db="EMBL/GenBank/DDBJ databases">
        <title>Sequencing the genomes of 1000 actinobacteria strains.</title>
        <authorList>
            <person name="Klenk H.-P."/>
        </authorList>
    </citation>
    <scope>NUCLEOTIDE SEQUENCE [LARGE SCALE GENOMIC DNA]</scope>
    <source>
        <strain evidence="2 3">DSM 24683</strain>
    </source>
</reference>
<dbReference type="Proteomes" id="UP000318380">
    <property type="component" value="Unassembled WGS sequence"/>
</dbReference>
<accession>A0A561BSH6</accession>
<evidence type="ECO:0000313" key="2">
    <source>
        <dbReference type="EMBL" id="TWD81742.1"/>
    </source>
</evidence>
<keyword evidence="3" id="KW-1185">Reference proteome</keyword>
<evidence type="ECO:0000313" key="3">
    <source>
        <dbReference type="Proteomes" id="UP000318380"/>
    </source>
</evidence>
<organism evidence="2 3">
    <name type="scientific">Kribbella amoyensis</name>
    <dbReference type="NCBI Taxonomy" id="996641"/>
    <lineage>
        <taxon>Bacteria</taxon>
        <taxon>Bacillati</taxon>
        <taxon>Actinomycetota</taxon>
        <taxon>Actinomycetes</taxon>
        <taxon>Propionibacteriales</taxon>
        <taxon>Kribbellaceae</taxon>
        <taxon>Kribbella</taxon>
    </lineage>
</organism>
<evidence type="ECO:0000256" key="1">
    <source>
        <dbReference type="SAM" id="MobiDB-lite"/>
    </source>
</evidence>
<sequence>MTPVGRPPKTFEELLAVQADAAVALSGADHSCWNGEVGKTRKPADDKVVVLGTATWKHKLRYDDKRVLRALEDMYEHSGVRPSDQKLLWYRNALKSVLHENSHLLARHGTTFRDAREAYRNHAVHALEEGVAEAYSVRHLDDYIDELGLEEVAPGLKDLAGRSTYPKYAPAALHLADQLGAATGLDTNEVLRRLTVVNPAEKWPVVADLVLEANQLHEVVPSAELPAAKARIVTAMQSHFAGLTTLKGELAEVRGSSAEAGRQAFAAGQAVAGEIGRRFAPPQTMSKEIAAATTGISPLRTLRPLPPGSTADPDRRPVHESPRIAGPERG</sequence>
<feature type="region of interest" description="Disordered" evidence="1">
    <location>
        <begin position="292"/>
        <end position="330"/>
    </location>
</feature>
<proteinExistence type="predicted"/>
<protein>
    <submittedName>
        <fullName evidence="2">Uncharacterized protein</fullName>
    </submittedName>
</protein>
<dbReference type="EMBL" id="VIVK01000001">
    <property type="protein sequence ID" value="TWD81742.1"/>
    <property type="molecule type" value="Genomic_DNA"/>
</dbReference>
<feature type="compositionally biased region" description="Basic and acidic residues" evidence="1">
    <location>
        <begin position="312"/>
        <end position="330"/>
    </location>
</feature>
<comment type="caution">
    <text evidence="2">The sequence shown here is derived from an EMBL/GenBank/DDBJ whole genome shotgun (WGS) entry which is preliminary data.</text>
</comment>
<gene>
    <name evidence="2" type="ORF">FB561_2864</name>
</gene>
<dbReference type="AlphaFoldDB" id="A0A561BSH6"/>
<name>A0A561BSH6_9ACTN</name>